<reference evidence="4 5" key="1">
    <citation type="submission" date="2016-03" db="EMBL/GenBank/DDBJ databases">
        <title>Niastella vici sp. nov., isolated from farmland soil.</title>
        <authorList>
            <person name="Chen L."/>
            <person name="Wang D."/>
            <person name="Yang S."/>
            <person name="Wang G."/>
        </authorList>
    </citation>
    <scope>NUCLEOTIDE SEQUENCE [LARGE SCALE GENOMIC DNA]</scope>
    <source>
        <strain evidence="4 5">DJ57</strain>
    </source>
</reference>
<dbReference type="PROSITE" id="PS52016">
    <property type="entry name" value="TONB_DEPENDENT_REC_3"/>
    <property type="match status" value="1"/>
</dbReference>
<comment type="similarity">
    <text evidence="1">Belongs to the TonB-dependent receptor family.</text>
</comment>
<sequence length="1044" mass="115741">MKRATGLLCLFFTFCFLPCTASAQPKTAVIKGIVVDETGIPIDGASIVVKGTKTGTSSDARGEFSLNITEGKTVTLVISYTGRETTEVLANTPQKDPLIVMLKVKADAQEEMVVIARGVQKRKEVVGAVTSIKPGELKIPASNLTNALAGRLAGIIAYQRSGEPGADNANFFVRGVTTFGYRKSPLILIDNIEATATDLARLQVDDIASFSIMKDATATALYGSKGANGVIAIVTKEGKDGKVVVSLRAENSLSRSTRNVQLADPITYMELANEAVLTRNPLGGLYYSKEKINNTKRGIDPVIYPVTDWQNMVLRKSAMNQRFNLSLSGGGKVARYYVSGALNVDNGILKVDKRSNFNSNAKLRSYSIRSNVNINLTPTTEMVTRLSGSFDDYMGPINGGAAIYGLIMQSSPVMFPAYYEPTDETRYVKHIMFGNSPEGNFNNPYAQLQRGYKQFNRSNINAQVALYQKLPFILKGLSARGIINIQRNAYFDVTRAYNPFYYIATNYDYGSKHYDLKSINLEDGQSQAAQGTEYLDYKPGEKTAASDFYSEVALDYKGFFKKGHTLSGTLVGIAKGSLNGNSGDLQSSLPFRNAGLSGRVSYVYDGRYAVEFNFGYNGSERFYKTHRYGFFPSAGVAYTISNEKYWDKFSDVVSTLKLRATLGYVGNDAIGSPDDRFFYLSNVNMNSGNRGMRFGTLKDYSLSGIEITRYANNDITWEKALKANLGIEATFFRNLNMVLDVYKERRTNILMTRSSIPTTMGLSATLMANVGEAVSKGVDLSLDYSCNLTSKWWAKGMANFTYATGKFDVYEEPKYPGTNKSHTGRSINQQWGYIAERLFVDEYDARNAPLQSFGSYGAGDIKYRDVNGDGKITELDQVPIGFPTSPEIVYGFGLSTGIRRFDVSVFFQGLARESFWIDVNATTPFVDKQRQLLKVWADNHWSEENRNIYAVWPRLSPDVSGNNSQTSTWFMRNGALLRLKSVEMGYSLNDRPMKRIHVRGARLYLNAANLFTFSRFNLWDVEMGGNGLGYPIQRILNVGINVSF</sequence>
<dbReference type="GO" id="GO:0009279">
    <property type="term" value="C:cell outer membrane"/>
    <property type="evidence" value="ECO:0007669"/>
    <property type="project" value="UniProtKB-SubCell"/>
</dbReference>
<keyword evidence="5" id="KW-1185">Reference proteome</keyword>
<evidence type="ECO:0000313" key="5">
    <source>
        <dbReference type="Proteomes" id="UP000192796"/>
    </source>
</evidence>
<evidence type="ECO:0000259" key="3">
    <source>
        <dbReference type="Pfam" id="PF07715"/>
    </source>
</evidence>
<dbReference type="InterPro" id="IPR012910">
    <property type="entry name" value="Plug_dom"/>
</dbReference>
<dbReference type="Pfam" id="PF13715">
    <property type="entry name" value="CarbopepD_reg_2"/>
    <property type="match status" value="1"/>
</dbReference>
<dbReference type="Proteomes" id="UP000192796">
    <property type="component" value="Unassembled WGS sequence"/>
</dbReference>
<keyword evidence="1" id="KW-1134">Transmembrane beta strand</keyword>
<evidence type="ECO:0000256" key="1">
    <source>
        <dbReference type="PROSITE-ProRule" id="PRU01360"/>
    </source>
</evidence>
<comment type="subcellular location">
    <subcellularLocation>
        <location evidence="1">Cell outer membrane</location>
        <topology evidence="1">Multi-pass membrane protein</topology>
    </subcellularLocation>
</comment>
<dbReference type="EMBL" id="LVYD01000104">
    <property type="protein sequence ID" value="OQP58046.1"/>
    <property type="molecule type" value="Genomic_DNA"/>
</dbReference>
<feature type="domain" description="TonB-dependent receptor plug" evidence="3">
    <location>
        <begin position="122"/>
        <end position="230"/>
    </location>
</feature>
<dbReference type="Pfam" id="PF07715">
    <property type="entry name" value="Plug"/>
    <property type="match status" value="1"/>
</dbReference>
<dbReference type="SUPFAM" id="SSF56935">
    <property type="entry name" value="Porins"/>
    <property type="match status" value="1"/>
</dbReference>
<dbReference type="NCBIfam" id="TIGR04056">
    <property type="entry name" value="OMP_RagA_SusC"/>
    <property type="match status" value="1"/>
</dbReference>
<feature type="signal peptide" evidence="2">
    <location>
        <begin position="1"/>
        <end position="23"/>
    </location>
</feature>
<evidence type="ECO:0000313" key="4">
    <source>
        <dbReference type="EMBL" id="OQP58046.1"/>
    </source>
</evidence>
<dbReference type="AlphaFoldDB" id="A0A1V9FIK4"/>
<dbReference type="InterPro" id="IPR039426">
    <property type="entry name" value="TonB-dep_rcpt-like"/>
</dbReference>
<dbReference type="Gene3D" id="2.60.40.1120">
    <property type="entry name" value="Carboxypeptidase-like, regulatory domain"/>
    <property type="match status" value="1"/>
</dbReference>
<dbReference type="InterPro" id="IPR023997">
    <property type="entry name" value="TonB-dep_OMP_SusC/RagA_CS"/>
</dbReference>
<comment type="caution">
    <text evidence="4">The sequence shown here is derived from an EMBL/GenBank/DDBJ whole genome shotgun (WGS) entry which is preliminary data.</text>
</comment>
<keyword evidence="1" id="KW-0813">Transport</keyword>
<keyword evidence="1" id="KW-0998">Cell outer membrane</keyword>
<dbReference type="STRING" id="1703345.A3860_39555"/>
<dbReference type="InterPro" id="IPR037066">
    <property type="entry name" value="Plug_dom_sf"/>
</dbReference>
<accession>A0A1V9FIK4</accession>
<gene>
    <name evidence="4" type="ORF">A3860_39555</name>
</gene>
<evidence type="ECO:0000256" key="2">
    <source>
        <dbReference type="SAM" id="SignalP"/>
    </source>
</evidence>
<name>A0A1V9FIK4_9BACT</name>
<keyword evidence="2" id="KW-0732">Signal</keyword>
<dbReference type="NCBIfam" id="TIGR04057">
    <property type="entry name" value="SusC_RagA_signa"/>
    <property type="match status" value="1"/>
</dbReference>
<proteinExistence type="inferred from homology"/>
<dbReference type="SUPFAM" id="SSF49464">
    <property type="entry name" value="Carboxypeptidase regulatory domain-like"/>
    <property type="match status" value="1"/>
</dbReference>
<dbReference type="FunFam" id="2.170.130.10:FF:000003">
    <property type="entry name" value="SusC/RagA family TonB-linked outer membrane protein"/>
    <property type="match status" value="1"/>
</dbReference>
<feature type="chain" id="PRO_5012935443" evidence="2">
    <location>
        <begin position="24"/>
        <end position="1044"/>
    </location>
</feature>
<dbReference type="InterPro" id="IPR023996">
    <property type="entry name" value="TonB-dep_OMP_SusC/RagA"/>
</dbReference>
<organism evidence="4 5">
    <name type="scientific">Niastella vici</name>
    <dbReference type="NCBI Taxonomy" id="1703345"/>
    <lineage>
        <taxon>Bacteria</taxon>
        <taxon>Pseudomonadati</taxon>
        <taxon>Bacteroidota</taxon>
        <taxon>Chitinophagia</taxon>
        <taxon>Chitinophagales</taxon>
        <taxon>Chitinophagaceae</taxon>
        <taxon>Niastella</taxon>
    </lineage>
</organism>
<protein>
    <submittedName>
        <fullName evidence="4">SusC/RagA family TonB-linked outer membrane protein</fullName>
    </submittedName>
</protein>
<dbReference type="InterPro" id="IPR008969">
    <property type="entry name" value="CarboxyPept-like_regulatory"/>
</dbReference>
<keyword evidence="1" id="KW-0812">Transmembrane</keyword>
<keyword evidence="1" id="KW-0472">Membrane</keyword>
<dbReference type="Gene3D" id="2.170.130.10">
    <property type="entry name" value="TonB-dependent receptor, plug domain"/>
    <property type="match status" value="1"/>
</dbReference>